<dbReference type="Pfam" id="PF18928">
    <property type="entry name" value="DUF5677"/>
    <property type="match status" value="1"/>
</dbReference>
<protein>
    <submittedName>
        <fullName evidence="1">Uncharacterized protein</fullName>
    </submittedName>
</protein>
<dbReference type="AlphaFoldDB" id="V6SG48"/>
<sequence>MKNINITEIIENYITEIKSELNERWNNWEKDLTESYIYEVIGGILSRQTSMSIQFAKNLNIWNGEIAPIILRSMADNHINLAWVLMNPKKNCQEFILHGLGQQKLELEHRKQKMIDDGIDISNNELIEYEEMLLNSQRYTFLTEVNLGSWSGNSTRKMAEDAGLLDFYNFVYQPFSNCTHSNWGHISKYNTQISDNPFHKFLRYPIIVDFDADLHYMGLSAKYLAKSIELFDEHFKLNVNPSIAFSNLINEFNKLTTDNNNEV</sequence>
<evidence type="ECO:0000313" key="1">
    <source>
        <dbReference type="EMBL" id="ESU25222.1"/>
    </source>
</evidence>
<name>V6SG48_9FLAO</name>
<accession>V6SG48</accession>
<evidence type="ECO:0000313" key="2">
    <source>
        <dbReference type="Proteomes" id="UP000018004"/>
    </source>
</evidence>
<dbReference type="RefSeq" id="WP_023580693.1">
    <property type="nucleotide sequence ID" value="NZ_AVGG01000033.1"/>
</dbReference>
<gene>
    <name evidence="1" type="ORF">FLJC2902T_31630</name>
</gene>
<keyword evidence="2" id="KW-1185">Reference proteome</keyword>
<dbReference type="eggNOG" id="ENOG502Z90G">
    <property type="taxonomic scope" value="Bacteria"/>
</dbReference>
<dbReference type="Proteomes" id="UP000018004">
    <property type="component" value="Unassembled WGS sequence"/>
</dbReference>
<dbReference type="PATRIC" id="fig|1341181.4.peg.3108"/>
<organism evidence="1 2">
    <name type="scientific">Flavobacterium limnosediminis JC2902</name>
    <dbReference type="NCBI Taxonomy" id="1341181"/>
    <lineage>
        <taxon>Bacteria</taxon>
        <taxon>Pseudomonadati</taxon>
        <taxon>Bacteroidota</taxon>
        <taxon>Flavobacteriia</taxon>
        <taxon>Flavobacteriales</taxon>
        <taxon>Flavobacteriaceae</taxon>
        <taxon>Flavobacterium</taxon>
    </lineage>
</organism>
<comment type="caution">
    <text evidence="1">The sequence shown here is derived from an EMBL/GenBank/DDBJ whole genome shotgun (WGS) entry which is preliminary data.</text>
</comment>
<dbReference type="InterPro" id="IPR043733">
    <property type="entry name" value="DUF5677"/>
</dbReference>
<dbReference type="EMBL" id="AVGG01000033">
    <property type="protein sequence ID" value="ESU25222.1"/>
    <property type="molecule type" value="Genomic_DNA"/>
</dbReference>
<proteinExistence type="predicted"/>
<reference evidence="1 2" key="1">
    <citation type="submission" date="2013-08" db="EMBL/GenBank/DDBJ databases">
        <title>Flavobacterium limnosediminis JC2902 genome sequencing.</title>
        <authorList>
            <person name="Lee K."/>
            <person name="Yi H."/>
            <person name="Park S."/>
            <person name="Chun J."/>
        </authorList>
    </citation>
    <scope>NUCLEOTIDE SEQUENCE [LARGE SCALE GENOMIC DNA]</scope>
    <source>
        <strain evidence="1 2">JC2902</strain>
    </source>
</reference>
<dbReference type="OrthoDB" id="1434112at2"/>